<evidence type="ECO:0000313" key="2">
    <source>
        <dbReference type="Proteomes" id="UP000293142"/>
    </source>
</evidence>
<dbReference type="RefSeq" id="WP_131013421.1">
    <property type="nucleotide sequence ID" value="NZ_SIRE01000007.1"/>
</dbReference>
<dbReference type="OrthoDB" id="2971595at2"/>
<evidence type="ECO:0000313" key="1">
    <source>
        <dbReference type="EMBL" id="TBL79476.1"/>
    </source>
</evidence>
<keyword evidence="2" id="KW-1185">Reference proteome</keyword>
<proteinExistence type="predicted"/>
<sequence length="73" mass="7788">MERSYSRVELGNLICRHCGDIVGTLDTEKVINYYVECGKEGCSGGRSEEEGNSPAGTGIAADVKNVEQTVSGF</sequence>
<reference evidence="1 2" key="1">
    <citation type="submission" date="2019-02" db="EMBL/GenBank/DDBJ databases">
        <title>Paenibacillus sp. nov., isolated from surface-sterilized tissue of Thalictrum simplex L.</title>
        <authorList>
            <person name="Tuo L."/>
        </authorList>
    </citation>
    <scope>NUCLEOTIDE SEQUENCE [LARGE SCALE GENOMIC DNA]</scope>
    <source>
        <strain evidence="1 2">N2SHLJ1</strain>
    </source>
</reference>
<comment type="caution">
    <text evidence="1">The sequence shown here is derived from an EMBL/GenBank/DDBJ whole genome shotgun (WGS) entry which is preliminary data.</text>
</comment>
<name>A0A4Q9DT84_9BACL</name>
<accession>A0A4Q9DT84</accession>
<protein>
    <submittedName>
        <fullName evidence="1">GapA-binding peptide SR1P</fullName>
    </submittedName>
</protein>
<dbReference type="EMBL" id="SIRE01000007">
    <property type="protein sequence ID" value="TBL79476.1"/>
    <property type="molecule type" value="Genomic_DNA"/>
</dbReference>
<dbReference type="AlphaFoldDB" id="A0A4Q9DT84"/>
<organism evidence="1 2">
    <name type="scientific">Paenibacillus thalictri</name>
    <dbReference type="NCBI Taxonomy" id="2527873"/>
    <lineage>
        <taxon>Bacteria</taxon>
        <taxon>Bacillati</taxon>
        <taxon>Bacillota</taxon>
        <taxon>Bacilli</taxon>
        <taxon>Bacillales</taxon>
        <taxon>Paenibacillaceae</taxon>
        <taxon>Paenibacillus</taxon>
    </lineage>
</organism>
<gene>
    <name evidence="1" type="ORF">EYB31_11235</name>
</gene>
<dbReference type="Proteomes" id="UP000293142">
    <property type="component" value="Unassembled WGS sequence"/>
</dbReference>